<comment type="caution">
    <text evidence="5">The sequence shown here is derived from an EMBL/GenBank/DDBJ whole genome shotgun (WGS) entry which is preliminary data.</text>
</comment>
<dbReference type="InterPro" id="IPR003115">
    <property type="entry name" value="ParB_N"/>
</dbReference>
<dbReference type="SUPFAM" id="SSF110849">
    <property type="entry name" value="ParB/Sulfiredoxin"/>
    <property type="match status" value="1"/>
</dbReference>
<dbReference type="PANTHER" id="PTHR33375:SF1">
    <property type="entry name" value="CHROMOSOME-PARTITIONING PROTEIN PARB-RELATED"/>
    <property type="match status" value="1"/>
</dbReference>
<evidence type="ECO:0000256" key="1">
    <source>
        <dbReference type="ARBA" id="ARBA00006295"/>
    </source>
</evidence>
<dbReference type="InterPro" id="IPR004437">
    <property type="entry name" value="ParB/RepB/Spo0J"/>
</dbReference>
<keyword evidence="2" id="KW-0159">Chromosome partition</keyword>
<feature type="compositionally biased region" description="Basic and acidic residues" evidence="3">
    <location>
        <begin position="215"/>
        <end position="238"/>
    </location>
</feature>
<accession>A0A918ZKH6</accession>
<feature type="compositionally biased region" description="Low complexity" evidence="3">
    <location>
        <begin position="307"/>
        <end position="328"/>
    </location>
</feature>
<dbReference type="Gene3D" id="1.10.10.2830">
    <property type="match status" value="1"/>
</dbReference>
<reference evidence="5" key="2">
    <citation type="submission" date="2020-09" db="EMBL/GenBank/DDBJ databases">
        <authorList>
            <person name="Sun Q."/>
            <person name="Ohkuma M."/>
        </authorList>
    </citation>
    <scope>NUCLEOTIDE SEQUENCE</scope>
    <source>
        <strain evidence="5">JCM 4784</strain>
    </source>
</reference>
<comment type="similarity">
    <text evidence="1">Belongs to the ParB family.</text>
</comment>
<dbReference type="GO" id="GO:0003677">
    <property type="term" value="F:DNA binding"/>
    <property type="evidence" value="ECO:0007669"/>
    <property type="project" value="InterPro"/>
</dbReference>
<dbReference type="GO" id="GO:0005694">
    <property type="term" value="C:chromosome"/>
    <property type="evidence" value="ECO:0007669"/>
    <property type="project" value="TreeGrafter"/>
</dbReference>
<feature type="compositionally biased region" description="Low complexity" evidence="3">
    <location>
        <begin position="249"/>
        <end position="264"/>
    </location>
</feature>
<sequence length="374" mass="40179">MTPPQQRVTRGFSIDEEESGPPRPVRRVRTREQILKGEGKRPPASVELKLLAHNPFNPRDELTDVEETAESLRAKGQIQPVTVARRAAFLAAHPGQEEQLGAAEYVVIDGNRRLAAAAVAGLTELRIDVNDDLAASAADILESALIANIHRVDVPPMNQARAIQDLVKVHGSQGKVAKRLGKTAAWVSQRLALLELTPALQEKVETGELKVEPARRIGRLPEHQQEAEAEKAINDVKPPRQRRRKAPQEEPTAAATVNAVNTTASAPRGDEDVAAPAATVNAVNTPASASDGNADVAPAETVNAVNTPADGTAPASAAAQRPARGSSGQISGKDAASPQWDDPLWVDRQVRKHMSQENRDRLIWLLQASEDDKG</sequence>
<feature type="region of interest" description="Disordered" evidence="3">
    <location>
        <begin position="215"/>
        <end position="270"/>
    </location>
</feature>
<feature type="region of interest" description="Disordered" evidence="3">
    <location>
        <begin position="1"/>
        <end position="42"/>
    </location>
</feature>
<evidence type="ECO:0000256" key="2">
    <source>
        <dbReference type="ARBA" id="ARBA00022829"/>
    </source>
</evidence>
<dbReference type="InterPro" id="IPR041468">
    <property type="entry name" value="HTH_ParB/Spo0J"/>
</dbReference>
<dbReference type="Pfam" id="PF17762">
    <property type="entry name" value="HTH_ParB"/>
    <property type="match status" value="1"/>
</dbReference>
<dbReference type="SMART" id="SM00470">
    <property type="entry name" value="ParB"/>
    <property type="match status" value="1"/>
</dbReference>
<evidence type="ECO:0000259" key="4">
    <source>
        <dbReference type="SMART" id="SM00470"/>
    </source>
</evidence>
<reference evidence="5" key="1">
    <citation type="journal article" date="2014" name="Int. J. Syst. Evol. Microbiol.">
        <title>Complete genome sequence of Corynebacterium casei LMG S-19264T (=DSM 44701T), isolated from a smear-ripened cheese.</title>
        <authorList>
            <consortium name="US DOE Joint Genome Institute (JGI-PGF)"/>
            <person name="Walter F."/>
            <person name="Albersmeier A."/>
            <person name="Kalinowski J."/>
            <person name="Ruckert C."/>
        </authorList>
    </citation>
    <scope>NUCLEOTIDE SEQUENCE</scope>
    <source>
        <strain evidence="5">JCM 4784</strain>
    </source>
</reference>
<evidence type="ECO:0000256" key="3">
    <source>
        <dbReference type="SAM" id="MobiDB-lite"/>
    </source>
</evidence>
<dbReference type="GO" id="GO:0045881">
    <property type="term" value="P:positive regulation of sporulation resulting in formation of a cellular spore"/>
    <property type="evidence" value="ECO:0007669"/>
    <property type="project" value="TreeGrafter"/>
</dbReference>
<feature type="compositionally biased region" description="Basic and acidic residues" evidence="3">
    <location>
        <begin position="30"/>
        <end position="41"/>
    </location>
</feature>
<proteinExistence type="inferred from homology"/>
<dbReference type="RefSeq" id="WP_190136140.1">
    <property type="nucleotide sequence ID" value="NZ_BNBT01000032.1"/>
</dbReference>
<dbReference type="InterPro" id="IPR050336">
    <property type="entry name" value="Chromosome_partition/occlusion"/>
</dbReference>
<dbReference type="AlphaFoldDB" id="A0A918ZKH6"/>
<name>A0A918ZKH6_9ACTN</name>
<dbReference type="PANTHER" id="PTHR33375">
    <property type="entry name" value="CHROMOSOME-PARTITIONING PROTEIN PARB-RELATED"/>
    <property type="match status" value="1"/>
</dbReference>
<dbReference type="GO" id="GO:0007059">
    <property type="term" value="P:chromosome segregation"/>
    <property type="evidence" value="ECO:0007669"/>
    <property type="project" value="UniProtKB-KW"/>
</dbReference>
<keyword evidence="6" id="KW-1185">Reference proteome</keyword>
<organism evidence="5 6">
    <name type="scientific">Streptomyces longispororuber</name>
    <dbReference type="NCBI Taxonomy" id="68230"/>
    <lineage>
        <taxon>Bacteria</taxon>
        <taxon>Bacillati</taxon>
        <taxon>Actinomycetota</taxon>
        <taxon>Actinomycetes</taxon>
        <taxon>Kitasatosporales</taxon>
        <taxon>Streptomycetaceae</taxon>
        <taxon>Streptomyces</taxon>
    </lineage>
</organism>
<dbReference type="Proteomes" id="UP000608024">
    <property type="component" value="Unassembled WGS sequence"/>
</dbReference>
<dbReference type="InterPro" id="IPR036086">
    <property type="entry name" value="ParB/Sulfiredoxin_sf"/>
</dbReference>
<dbReference type="SUPFAM" id="SSF109709">
    <property type="entry name" value="KorB DNA-binding domain-like"/>
    <property type="match status" value="1"/>
</dbReference>
<feature type="region of interest" description="Disordered" evidence="3">
    <location>
        <begin position="305"/>
        <end position="344"/>
    </location>
</feature>
<evidence type="ECO:0000313" key="6">
    <source>
        <dbReference type="Proteomes" id="UP000608024"/>
    </source>
</evidence>
<dbReference type="Gene3D" id="3.90.1530.30">
    <property type="match status" value="1"/>
</dbReference>
<dbReference type="EMBL" id="BNBT01000032">
    <property type="protein sequence ID" value="GHE56276.1"/>
    <property type="molecule type" value="Genomic_DNA"/>
</dbReference>
<evidence type="ECO:0000313" key="5">
    <source>
        <dbReference type="EMBL" id="GHE56276.1"/>
    </source>
</evidence>
<gene>
    <name evidence="5" type="ORF">GCM10018785_26960</name>
</gene>
<protein>
    <recommendedName>
        <fullName evidence="4">ParB-like N-terminal domain-containing protein</fullName>
    </recommendedName>
</protein>
<feature type="domain" description="ParB-like N-terminal" evidence="4">
    <location>
        <begin position="44"/>
        <end position="149"/>
    </location>
</feature>
<dbReference type="Pfam" id="PF02195">
    <property type="entry name" value="ParB_N"/>
    <property type="match status" value="1"/>
</dbReference>
<dbReference type="NCBIfam" id="TIGR00180">
    <property type="entry name" value="parB_part"/>
    <property type="match status" value="1"/>
</dbReference>